<protein>
    <recommendedName>
        <fullName evidence="1">ATP-dependent DNA helicase</fullName>
        <ecNumber evidence="1">5.6.2.3</ecNumber>
    </recommendedName>
</protein>
<sequence length="337" mass="38319">MKYITKAVVSSGIDATLLSGGCTAHSCFKLPLDLSQKEKANYNVSRGSIKGKLLSECILIIWYETTMSLKVSFESLDMVLQDLRQDARLIGGNTALLVGDFRKTLPVVPKGTRADEIRASIKTSYLWNSLQKLRLTTDMRRLQFSVESVYRPQLAEHQFLERLPRSHHIYNSVATVLNIDEAEFLNSLTPHGLRPHHLHFKIEALVMLLRNFDPPKLCNSTGFMIKKMMLTVLETTILTSKESVEPIFIPRIPLILLDMTFLYKRLQFPLKLSFPMSINKVQGHSMDVVGLNLAEPVFSHDQHYAGCSRVGNPNHLFIYASQRKTENVVYREALQTK</sequence>
<gene>
    <name evidence="5" type="primary">LOC115224534</name>
</gene>
<dbReference type="InterPro" id="IPR049163">
    <property type="entry name" value="Pif1-like_2B_dom"/>
</dbReference>
<name>A0A6P7TI50_9MOLL</name>
<dbReference type="GO" id="GO:0043139">
    <property type="term" value="F:5'-3' DNA helicase activity"/>
    <property type="evidence" value="ECO:0007669"/>
    <property type="project" value="UniProtKB-EC"/>
</dbReference>
<keyword evidence="1" id="KW-0347">Helicase</keyword>
<dbReference type="RefSeq" id="XP_029651304.1">
    <property type="nucleotide sequence ID" value="XM_029795444.1"/>
</dbReference>
<dbReference type="GO" id="GO:0006310">
    <property type="term" value="P:DNA recombination"/>
    <property type="evidence" value="ECO:0007669"/>
    <property type="project" value="UniProtKB-KW"/>
</dbReference>
<dbReference type="GO" id="GO:0000723">
    <property type="term" value="P:telomere maintenance"/>
    <property type="evidence" value="ECO:0007669"/>
    <property type="project" value="InterPro"/>
</dbReference>
<feature type="domain" description="DNA helicase Pif1-like DEAD-box helicase" evidence="2">
    <location>
        <begin position="4"/>
        <end position="151"/>
    </location>
</feature>
<evidence type="ECO:0000259" key="3">
    <source>
        <dbReference type="Pfam" id="PF21530"/>
    </source>
</evidence>
<keyword evidence="1" id="KW-0067">ATP-binding</keyword>
<keyword evidence="1" id="KW-0547">Nucleotide-binding</keyword>
<comment type="similarity">
    <text evidence="1">Belongs to the helicase family.</text>
</comment>
<dbReference type="InterPro" id="IPR027417">
    <property type="entry name" value="P-loop_NTPase"/>
</dbReference>
<dbReference type="Pfam" id="PF05970">
    <property type="entry name" value="PIF1"/>
    <property type="match status" value="1"/>
</dbReference>
<keyword evidence="1" id="KW-0233">DNA recombination</keyword>
<dbReference type="Pfam" id="PF21530">
    <property type="entry name" value="Pif1_2B_dom"/>
    <property type="match status" value="1"/>
</dbReference>
<dbReference type="EC" id="5.6.2.3" evidence="1"/>
<feature type="domain" description="DNA helicase Pif1-like 2B" evidence="3">
    <location>
        <begin position="183"/>
        <end position="225"/>
    </location>
</feature>
<dbReference type="Proteomes" id="UP000515154">
    <property type="component" value="Linkage group LG25"/>
</dbReference>
<keyword evidence="4" id="KW-1185">Reference proteome</keyword>
<dbReference type="AlphaFoldDB" id="A0A6P7TI50"/>
<dbReference type="PANTHER" id="PTHR10492">
    <property type="match status" value="1"/>
</dbReference>
<evidence type="ECO:0000259" key="2">
    <source>
        <dbReference type="Pfam" id="PF05970"/>
    </source>
</evidence>
<dbReference type="KEGG" id="osn:115224534"/>
<evidence type="ECO:0000313" key="5">
    <source>
        <dbReference type="RefSeq" id="XP_029651304.1"/>
    </source>
</evidence>
<dbReference type="Gene3D" id="3.40.50.300">
    <property type="entry name" value="P-loop containing nucleotide triphosphate hydrolases"/>
    <property type="match status" value="1"/>
</dbReference>
<keyword evidence="1" id="KW-0227">DNA damage</keyword>
<accession>A0A6P7TI50</accession>
<dbReference type="GO" id="GO:0016787">
    <property type="term" value="F:hydrolase activity"/>
    <property type="evidence" value="ECO:0007669"/>
    <property type="project" value="UniProtKB-KW"/>
</dbReference>
<proteinExistence type="inferred from homology"/>
<dbReference type="InterPro" id="IPR010285">
    <property type="entry name" value="DNA_helicase_pif1-like_DEAD"/>
</dbReference>
<organism evidence="4 5">
    <name type="scientific">Octopus sinensis</name>
    <name type="common">East Asian common octopus</name>
    <dbReference type="NCBI Taxonomy" id="2607531"/>
    <lineage>
        <taxon>Eukaryota</taxon>
        <taxon>Metazoa</taxon>
        <taxon>Spiralia</taxon>
        <taxon>Lophotrochozoa</taxon>
        <taxon>Mollusca</taxon>
        <taxon>Cephalopoda</taxon>
        <taxon>Coleoidea</taxon>
        <taxon>Octopodiformes</taxon>
        <taxon>Octopoda</taxon>
        <taxon>Incirrata</taxon>
        <taxon>Octopodidae</taxon>
        <taxon>Octopus</taxon>
    </lineage>
</organism>
<dbReference type="GO" id="GO:0005524">
    <property type="term" value="F:ATP binding"/>
    <property type="evidence" value="ECO:0007669"/>
    <property type="project" value="UniProtKB-KW"/>
</dbReference>
<reference evidence="5" key="1">
    <citation type="submission" date="2025-08" db="UniProtKB">
        <authorList>
            <consortium name="RefSeq"/>
        </authorList>
    </citation>
    <scope>IDENTIFICATION</scope>
</reference>
<dbReference type="SUPFAM" id="SSF52540">
    <property type="entry name" value="P-loop containing nucleoside triphosphate hydrolases"/>
    <property type="match status" value="1"/>
</dbReference>
<evidence type="ECO:0000313" key="4">
    <source>
        <dbReference type="Proteomes" id="UP000515154"/>
    </source>
</evidence>
<evidence type="ECO:0000256" key="1">
    <source>
        <dbReference type="RuleBase" id="RU363044"/>
    </source>
</evidence>
<comment type="cofactor">
    <cofactor evidence="1">
        <name>Mg(2+)</name>
        <dbReference type="ChEBI" id="CHEBI:18420"/>
    </cofactor>
</comment>
<dbReference type="GO" id="GO:0006281">
    <property type="term" value="P:DNA repair"/>
    <property type="evidence" value="ECO:0007669"/>
    <property type="project" value="UniProtKB-KW"/>
</dbReference>
<dbReference type="PANTHER" id="PTHR10492:SF57">
    <property type="entry name" value="ATP-DEPENDENT DNA HELICASE"/>
    <property type="match status" value="1"/>
</dbReference>
<keyword evidence="1" id="KW-0378">Hydrolase</keyword>
<keyword evidence="1" id="KW-0234">DNA repair</keyword>
<comment type="catalytic activity">
    <reaction evidence="1">
        <text>ATP + H2O = ADP + phosphate + H(+)</text>
        <dbReference type="Rhea" id="RHEA:13065"/>
        <dbReference type="ChEBI" id="CHEBI:15377"/>
        <dbReference type="ChEBI" id="CHEBI:15378"/>
        <dbReference type="ChEBI" id="CHEBI:30616"/>
        <dbReference type="ChEBI" id="CHEBI:43474"/>
        <dbReference type="ChEBI" id="CHEBI:456216"/>
        <dbReference type="EC" id="5.6.2.3"/>
    </reaction>
</comment>